<dbReference type="InterPro" id="IPR010979">
    <property type="entry name" value="Ribosomal_uS13-like_H2TH"/>
</dbReference>
<evidence type="ECO:0000256" key="14">
    <source>
        <dbReference type="ARBA" id="ARBA00044632"/>
    </source>
</evidence>
<dbReference type="InterPro" id="IPR012319">
    <property type="entry name" value="FPG_cat"/>
</dbReference>
<dbReference type="GO" id="GO:0003684">
    <property type="term" value="F:damaged DNA binding"/>
    <property type="evidence" value="ECO:0007669"/>
    <property type="project" value="InterPro"/>
</dbReference>
<dbReference type="PROSITE" id="PS01242">
    <property type="entry name" value="ZF_FPG_1"/>
    <property type="match status" value="1"/>
</dbReference>
<dbReference type="Pfam" id="PF06827">
    <property type="entry name" value="zf-FPG_IleRS"/>
    <property type="match status" value="1"/>
</dbReference>
<keyword evidence="8 15" id="KW-0862">Zinc</keyword>
<comment type="similarity">
    <text evidence="2 15">Belongs to the FPG family.</text>
</comment>
<evidence type="ECO:0000256" key="12">
    <source>
        <dbReference type="ARBA" id="ARBA00023268"/>
    </source>
</evidence>
<feature type="active site" description="Proton donor; for beta-elimination activity" evidence="15">
    <location>
        <position position="58"/>
    </location>
</feature>
<dbReference type="AlphaFoldDB" id="A0A1B4V3K0"/>
<comment type="function">
    <text evidence="15">Involved in base excision repair of DNA damaged by oxidation or by mutagenic agents. Acts as DNA glycosylase that recognizes and removes damaged bases. Has a preference for oxidized purines, such as 7,8-dihydro-8-oxoguanine (8-oxoG). Has AP (apurinic/apyrimidinic) lyase activity and introduces nicks in the DNA strand. Cleaves the DNA backbone by beta-delta elimination to generate a single-strand break at the site of the removed base with both 3'- and 5'-phosphates.</text>
</comment>
<evidence type="ECO:0000256" key="4">
    <source>
        <dbReference type="ARBA" id="ARBA00022723"/>
    </source>
</evidence>
<keyword evidence="10 15" id="KW-0234">DNA repair</keyword>
<dbReference type="CDD" id="cd08966">
    <property type="entry name" value="EcFpg-like_N"/>
    <property type="match status" value="1"/>
</dbReference>
<comment type="catalytic activity">
    <reaction evidence="1 15">
        <text>Hydrolysis of DNA containing ring-opened 7-methylguanine residues, releasing 2,6-diamino-4-hydroxy-5-(N-methyl)formamidopyrimidine.</text>
        <dbReference type="EC" id="3.2.2.23"/>
    </reaction>
</comment>
<feature type="domain" description="FPG-type" evidence="16">
    <location>
        <begin position="237"/>
        <end position="271"/>
    </location>
</feature>
<dbReference type="EC" id="3.2.2.23" evidence="15"/>
<dbReference type="Pfam" id="PF06831">
    <property type="entry name" value="H2TH"/>
    <property type="match status" value="1"/>
</dbReference>
<evidence type="ECO:0000256" key="3">
    <source>
        <dbReference type="ARBA" id="ARBA00011245"/>
    </source>
</evidence>
<comment type="catalytic activity">
    <reaction evidence="14 15">
        <text>2'-deoxyribonucleotide-(2'-deoxyribose 5'-phosphate)-2'-deoxyribonucleotide-DNA = a 3'-end 2'-deoxyribonucleotide-(2,3-dehydro-2,3-deoxyribose 5'-phosphate)-DNA + a 5'-end 5'-phospho-2'-deoxyribonucleoside-DNA + H(+)</text>
        <dbReference type="Rhea" id="RHEA:66592"/>
        <dbReference type="Rhea" id="RHEA-COMP:13180"/>
        <dbReference type="Rhea" id="RHEA-COMP:16897"/>
        <dbReference type="Rhea" id="RHEA-COMP:17067"/>
        <dbReference type="ChEBI" id="CHEBI:15378"/>
        <dbReference type="ChEBI" id="CHEBI:136412"/>
        <dbReference type="ChEBI" id="CHEBI:157695"/>
        <dbReference type="ChEBI" id="CHEBI:167181"/>
        <dbReference type="EC" id="4.2.99.18"/>
    </reaction>
</comment>
<dbReference type="RefSeq" id="WP_096458276.1">
    <property type="nucleotide sequence ID" value="NZ_AP014936.1"/>
</dbReference>
<dbReference type="Gene3D" id="3.20.190.10">
    <property type="entry name" value="MutM-like, N-terminal"/>
    <property type="match status" value="1"/>
</dbReference>
<keyword evidence="11 15" id="KW-0456">Lyase</keyword>
<dbReference type="KEGG" id="sva:SVA_0491"/>
<evidence type="ECO:0000256" key="10">
    <source>
        <dbReference type="ARBA" id="ARBA00023204"/>
    </source>
</evidence>
<evidence type="ECO:0000256" key="13">
    <source>
        <dbReference type="ARBA" id="ARBA00023295"/>
    </source>
</evidence>
<accession>A0A1B4V3K0</accession>
<dbReference type="Pfam" id="PF01149">
    <property type="entry name" value="Fapy_DNA_glyco"/>
    <property type="match status" value="1"/>
</dbReference>
<dbReference type="GO" id="GO:0006284">
    <property type="term" value="P:base-excision repair"/>
    <property type="evidence" value="ECO:0007669"/>
    <property type="project" value="InterPro"/>
</dbReference>
<dbReference type="OrthoDB" id="9800855at2"/>
<dbReference type="Gene3D" id="1.10.8.50">
    <property type="match status" value="1"/>
</dbReference>
<keyword evidence="6 15" id="KW-0863">Zinc-finger</keyword>
<comment type="caution">
    <text evidence="15">Lacks conserved residue(s) required for the propagation of feature annotation.</text>
</comment>
<feature type="active site" description="Proton donor; for delta-elimination activity" evidence="15">
    <location>
        <position position="261"/>
    </location>
</feature>
<dbReference type="InterPro" id="IPR000214">
    <property type="entry name" value="Znf_DNA_glyclase/AP_lyase"/>
</dbReference>
<dbReference type="HAMAP" id="MF_00103">
    <property type="entry name" value="Fapy_DNA_glycosyl"/>
    <property type="match status" value="1"/>
</dbReference>
<feature type="active site" description="Proton donor" evidence="15">
    <location>
        <position position="3"/>
    </location>
</feature>
<dbReference type="FunFam" id="1.10.8.50:FF:000003">
    <property type="entry name" value="Formamidopyrimidine-DNA glycosylase"/>
    <property type="match status" value="1"/>
</dbReference>
<feature type="domain" description="Formamidopyrimidine-DNA glycosylase catalytic" evidence="17">
    <location>
        <begin position="2"/>
        <end position="113"/>
    </location>
</feature>
<dbReference type="FunFam" id="3.20.190.10:FF:000001">
    <property type="entry name" value="Formamidopyrimidine-DNA glycosylase"/>
    <property type="match status" value="1"/>
</dbReference>
<keyword evidence="5 15" id="KW-0227">DNA damage</keyword>
<dbReference type="SMART" id="SM01232">
    <property type="entry name" value="H2TH"/>
    <property type="match status" value="1"/>
</dbReference>
<dbReference type="InterPro" id="IPR035937">
    <property type="entry name" value="FPG_N"/>
</dbReference>
<keyword evidence="7 15" id="KW-0378">Hydrolase</keyword>
<evidence type="ECO:0000256" key="2">
    <source>
        <dbReference type="ARBA" id="ARBA00009409"/>
    </source>
</evidence>
<dbReference type="GO" id="GO:0140078">
    <property type="term" value="F:class I DNA-(apurinic or apyrimidinic site) endonuclease activity"/>
    <property type="evidence" value="ECO:0007669"/>
    <property type="project" value="UniProtKB-EC"/>
</dbReference>
<dbReference type="Proteomes" id="UP000218899">
    <property type="component" value="Chromosome"/>
</dbReference>
<dbReference type="PROSITE" id="PS51068">
    <property type="entry name" value="FPG_CAT"/>
    <property type="match status" value="1"/>
</dbReference>
<evidence type="ECO:0000256" key="7">
    <source>
        <dbReference type="ARBA" id="ARBA00022801"/>
    </source>
</evidence>
<dbReference type="NCBIfam" id="TIGR00577">
    <property type="entry name" value="fpg"/>
    <property type="match status" value="1"/>
</dbReference>
<proteinExistence type="inferred from homology"/>
<evidence type="ECO:0000313" key="19">
    <source>
        <dbReference type="Proteomes" id="UP000218899"/>
    </source>
</evidence>
<dbReference type="SUPFAM" id="SSF81624">
    <property type="entry name" value="N-terminal domain of MutM-like DNA repair proteins"/>
    <property type="match status" value="1"/>
</dbReference>
<evidence type="ECO:0000256" key="8">
    <source>
        <dbReference type="ARBA" id="ARBA00022833"/>
    </source>
</evidence>
<keyword evidence="12 15" id="KW-0511">Multifunctional enzyme</keyword>
<dbReference type="SUPFAM" id="SSF57716">
    <property type="entry name" value="Glucocorticoid receptor-like (DNA-binding domain)"/>
    <property type="match status" value="1"/>
</dbReference>
<dbReference type="InterPro" id="IPR015886">
    <property type="entry name" value="H2TH_FPG"/>
</dbReference>
<keyword evidence="13 15" id="KW-0326">Glycosidase</keyword>
<dbReference type="GO" id="GO:0034039">
    <property type="term" value="F:8-oxo-7,8-dihydroguanine DNA N-glycosylase activity"/>
    <property type="evidence" value="ECO:0007669"/>
    <property type="project" value="TreeGrafter"/>
</dbReference>
<gene>
    <name evidence="15" type="primary">mutM</name>
    <name evidence="15" type="synonym">fpg</name>
    <name evidence="18" type="ORF">SVA_0491</name>
</gene>
<dbReference type="InterPro" id="IPR010663">
    <property type="entry name" value="Znf_FPG/IleRS"/>
</dbReference>
<evidence type="ECO:0000259" key="16">
    <source>
        <dbReference type="PROSITE" id="PS51066"/>
    </source>
</evidence>
<reference evidence="18 19" key="1">
    <citation type="submission" date="2015-08" db="EMBL/GenBank/DDBJ databases">
        <title>Complete genome sequence of Sulfurifustis variabilis.</title>
        <authorList>
            <person name="Miura A."/>
            <person name="Kojima H."/>
            <person name="Fukui M."/>
        </authorList>
    </citation>
    <scope>NUCLEOTIDE SEQUENCE [LARGE SCALE GENOMIC DNA]</scope>
    <source>
        <strain evidence="19">skN76</strain>
    </source>
</reference>
<evidence type="ECO:0000256" key="9">
    <source>
        <dbReference type="ARBA" id="ARBA00023125"/>
    </source>
</evidence>
<dbReference type="EMBL" id="AP014936">
    <property type="protein sequence ID" value="BAU47072.1"/>
    <property type="molecule type" value="Genomic_DNA"/>
</dbReference>
<feature type="binding site" evidence="15">
    <location>
        <position position="110"/>
    </location>
    <ligand>
        <name>DNA</name>
        <dbReference type="ChEBI" id="CHEBI:16991"/>
    </ligand>
</feature>
<keyword evidence="9 15" id="KW-0238">DNA-binding</keyword>
<dbReference type="SUPFAM" id="SSF46946">
    <property type="entry name" value="S13-like H2TH domain"/>
    <property type="match status" value="1"/>
</dbReference>
<dbReference type="InterPro" id="IPR015887">
    <property type="entry name" value="DNA_glyclase_Znf_dom_DNA_BS"/>
</dbReference>
<dbReference type="PROSITE" id="PS51066">
    <property type="entry name" value="ZF_FPG_2"/>
    <property type="match status" value="1"/>
</dbReference>
<dbReference type="InterPro" id="IPR020629">
    <property type="entry name" value="FPG_Glyclase"/>
</dbReference>
<dbReference type="PANTHER" id="PTHR22993">
    <property type="entry name" value="FORMAMIDOPYRIMIDINE-DNA GLYCOSYLASE"/>
    <property type="match status" value="1"/>
</dbReference>
<evidence type="ECO:0000259" key="17">
    <source>
        <dbReference type="PROSITE" id="PS51068"/>
    </source>
</evidence>
<evidence type="ECO:0000256" key="5">
    <source>
        <dbReference type="ARBA" id="ARBA00022763"/>
    </source>
</evidence>
<dbReference type="EC" id="4.2.99.18" evidence="15"/>
<name>A0A1B4V3K0_9GAMM</name>
<evidence type="ECO:0000256" key="11">
    <source>
        <dbReference type="ARBA" id="ARBA00023239"/>
    </source>
</evidence>
<organism evidence="18 19">
    <name type="scientific">Sulfurifustis variabilis</name>
    <dbReference type="NCBI Taxonomy" id="1675686"/>
    <lineage>
        <taxon>Bacteria</taxon>
        <taxon>Pseudomonadati</taxon>
        <taxon>Pseudomonadota</taxon>
        <taxon>Gammaproteobacteria</taxon>
        <taxon>Acidiferrobacterales</taxon>
        <taxon>Acidiferrobacteraceae</taxon>
        <taxon>Sulfurifustis</taxon>
    </lineage>
</organism>
<evidence type="ECO:0000256" key="1">
    <source>
        <dbReference type="ARBA" id="ARBA00001668"/>
    </source>
</evidence>
<evidence type="ECO:0000313" key="18">
    <source>
        <dbReference type="EMBL" id="BAU47072.1"/>
    </source>
</evidence>
<protein>
    <recommendedName>
        <fullName evidence="15">Formamidopyrimidine-DNA glycosylase</fullName>
        <shortName evidence="15">Fapy-DNA glycosylase</shortName>
        <ecNumber evidence="15">3.2.2.23</ecNumber>
    </recommendedName>
    <alternativeName>
        <fullName evidence="15">DNA-(apurinic or apyrimidinic site) lyase MutM</fullName>
        <shortName evidence="15">AP lyase MutM</shortName>
        <ecNumber evidence="15">4.2.99.18</ecNumber>
    </alternativeName>
</protein>
<comment type="cofactor">
    <cofactor evidence="15">
        <name>Zn(2+)</name>
        <dbReference type="ChEBI" id="CHEBI:29105"/>
    </cofactor>
    <text evidence="15">Binds 1 zinc ion per subunit.</text>
</comment>
<comment type="subunit">
    <text evidence="3 15">Monomer.</text>
</comment>
<dbReference type="PANTHER" id="PTHR22993:SF9">
    <property type="entry name" value="FORMAMIDOPYRIMIDINE-DNA GLYCOSYLASE"/>
    <property type="match status" value="1"/>
</dbReference>
<evidence type="ECO:0000256" key="6">
    <source>
        <dbReference type="ARBA" id="ARBA00022771"/>
    </source>
</evidence>
<dbReference type="NCBIfam" id="NF002211">
    <property type="entry name" value="PRK01103.1"/>
    <property type="match status" value="1"/>
</dbReference>
<keyword evidence="19" id="KW-1185">Reference proteome</keyword>
<feature type="binding site" evidence="15">
    <location>
        <position position="152"/>
    </location>
    <ligand>
        <name>DNA</name>
        <dbReference type="ChEBI" id="CHEBI:16991"/>
    </ligand>
</feature>
<keyword evidence="4 15" id="KW-0479">Metal-binding</keyword>
<sequence length="271" mass="29907">MPELPEVETTRRGIEPFVLGRRVVRLLVRNPRLRWRVPAVLGRELAGETIRAVSRRAKYLLIVTGAGTVILHLGMSGSLRVVPATDPPGKFDHVDIVLDDGRCLRLRDPRRFGAVLWTRAAPLSHKLLAHLGPEPFDAAFSGAYLHRATRNRARAIRDFLLDSRMVAGIGNIYANEALHAAGIRPTRAAGRLTRADCDALARTLRATLERAIRAGGTTLRDFRASDGNPGYFQLSLAVYGREGEPCLRCGTAIRLRRLGSRSAFYCPKCQA</sequence>
<feature type="active site" description="Schiff-base intermediate with DNA" evidence="15">
    <location>
        <position position="2"/>
    </location>
</feature>
<dbReference type="GO" id="GO:0008270">
    <property type="term" value="F:zinc ion binding"/>
    <property type="evidence" value="ECO:0007669"/>
    <property type="project" value="UniProtKB-UniRule"/>
</dbReference>
<dbReference type="SMART" id="SM00898">
    <property type="entry name" value="Fapy_DNA_glyco"/>
    <property type="match status" value="1"/>
</dbReference>
<evidence type="ECO:0000256" key="15">
    <source>
        <dbReference type="HAMAP-Rule" id="MF_00103"/>
    </source>
</evidence>